<dbReference type="CDD" id="cd01172">
    <property type="entry name" value="RfaE_like"/>
    <property type="match status" value="1"/>
</dbReference>
<comment type="caution">
    <text evidence="4">The sequence shown here is derived from an EMBL/GenBank/DDBJ whole genome shotgun (WGS) entry which is preliminary data.</text>
</comment>
<dbReference type="InterPro" id="IPR011611">
    <property type="entry name" value="PfkB_dom"/>
</dbReference>
<dbReference type="InterPro" id="IPR029056">
    <property type="entry name" value="Ribokinase-like"/>
</dbReference>
<dbReference type="RefSeq" id="WP_231444248.1">
    <property type="nucleotide sequence ID" value="NZ_JAJOMB010000011.1"/>
</dbReference>
<evidence type="ECO:0000313" key="5">
    <source>
        <dbReference type="Proteomes" id="UP001138997"/>
    </source>
</evidence>
<evidence type="ECO:0000259" key="3">
    <source>
        <dbReference type="Pfam" id="PF00294"/>
    </source>
</evidence>
<feature type="domain" description="Carbohydrate kinase PfkB" evidence="3">
    <location>
        <begin position="12"/>
        <end position="298"/>
    </location>
</feature>
<dbReference type="Proteomes" id="UP001138997">
    <property type="component" value="Unassembled WGS sequence"/>
</dbReference>
<organism evidence="4 5">
    <name type="scientific">Kineosporia babensis</name>
    <dbReference type="NCBI Taxonomy" id="499548"/>
    <lineage>
        <taxon>Bacteria</taxon>
        <taxon>Bacillati</taxon>
        <taxon>Actinomycetota</taxon>
        <taxon>Actinomycetes</taxon>
        <taxon>Kineosporiales</taxon>
        <taxon>Kineosporiaceae</taxon>
        <taxon>Kineosporia</taxon>
    </lineage>
</organism>
<dbReference type="SUPFAM" id="SSF53613">
    <property type="entry name" value="Ribokinase-like"/>
    <property type="match status" value="1"/>
</dbReference>
<accession>A0A9X1SUW8</accession>
<dbReference type="GO" id="GO:0033785">
    <property type="term" value="F:heptose 7-phosphate kinase activity"/>
    <property type="evidence" value="ECO:0007669"/>
    <property type="project" value="TreeGrafter"/>
</dbReference>
<evidence type="ECO:0000256" key="2">
    <source>
        <dbReference type="ARBA" id="ARBA00022777"/>
    </source>
</evidence>
<sequence length="322" mass="33846">MWSDVRPRRALVVGDLMLDTFTEGEASRLSPEAPVPIVLERNRTHTPGGAGNAAMNLAALGESVSLVGAVGPDTAGERLRDLLTAGGVDCSAVVIGEGPTTSKHRILAGGQQLLRLDQEPPATVRPELVRGCLNQVRRQIEAADIVLLSDYAKGLCNAYLCAEVIRMAAAAEIPIVVDPKGTHYRRYRGATLITPNLGELRRATPKGSLQEQALGLVRHLGCAVLVTRGAEGMSLFDGRSAEFHLPAQALEVADVTGAGDTVAAVVAACLARGLDLRQACQIANAGAGIVVGRRGTTPITREELTATGNLMSRNETELETVP</sequence>
<dbReference type="GO" id="GO:0005829">
    <property type="term" value="C:cytosol"/>
    <property type="evidence" value="ECO:0007669"/>
    <property type="project" value="TreeGrafter"/>
</dbReference>
<proteinExistence type="predicted"/>
<reference evidence="4" key="1">
    <citation type="submission" date="2021-11" db="EMBL/GenBank/DDBJ databases">
        <title>Streptomyces corallinus and Kineosporia corallina sp. nov., two new coral-derived marine actinobacteria.</title>
        <authorList>
            <person name="Buangrab K."/>
            <person name="Sutthacheep M."/>
            <person name="Yeemin T."/>
            <person name="Harunari E."/>
            <person name="Igarashi Y."/>
            <person name="Sripreechasak P."/>
            <person name="Kanchanasin P."/>
            <person name="Tanasupawat S."/>
            <person name="Phongsopitanun W."/>
        </authorList>
    </citation>
    <scope>NUCLEOTIDE SEQUENCE</scope>
    <source>
        <strain evidence="4">JCM 31032</strain>
    </source>
</reference>
<dbReference type="GO" id="GO:0033786">
    <property type="term" value="F:heptose-1-phosphate adenylyltransferase activity"/>
    <property type="evidence" value="ECO:0007669"/>
    <property type="project" value="TreeGrafter"/>
</dbReference>
<dbReference type="PANTHER" id="PTHR46969:SF1">
    <property type="entry name" value="BIFUNCTIONAL PROTEIN HLDE"/>
    <property type="match status" value="1"/>
</dbReference>
<evidence type="ECO:0000256" key="1">
    <source>
        <dbReference type="ARBA" id="ARBA00022679"/>
    </source>
</evidence>
<protein>
    <submittedName>
        <fullName evidence="4">PfkB family carbohydrate kinase</fullName>
    </submittedName>
</protein>
<dbReference type="PANTHER" id="PTHR46969">
    <property type="entry name" value="BIFUNCTIONAL PROTEIN HLDE"/>
    <property type="match status" value="1"/>
</dbReference>
<dbReference type="InterPro" id="IPR011913">
    <property type="entry name" value="RfaE_dom_I"/>
</dbReference>
<name>A0A9X1SUW8_9ACTN</name>
<evidence type="ECO:0000313" key="4">
    <source>
        <dbReference type="EMBL" id="MCD5313239.1"/>
    </source>
</evidence>
<dbReference type="AlphaFoldDB" id="A0A9X1SUW8"/>
<keyword evidence="5" id="KW-1185">Reference proteome</keyword>
<gene>
    <name evidence="4" type="ORF">LR394_20235</name>
</gene>
<dbReference type="Pfam" id="PF00294">
    <property type="entry name" value="PfkB"/>
    <property type="match status" value="1"/>
</dbReference>
<keyword evidence="2 4" id="KW-0418">Kinase</keyword>
<dbReference type="GO" id="GO:0016773">
    <property type="term" value="F:phosphotransferase activity, alcohol group as acceptor"/>
    <property type="evidence" value="ECO:0007669"/>
    <property type="project" value="InterPro"/>
</dbReference>
<dbReference type="Gene3D" id="3.40.1190.20">
    <property type="match status" value="1"/>
</dbReference>
<keyword evidence="1" id="KW-0808">Transferase</keyword>
<dbReference type="EMBL" id="JAJOMB010000011">
    <property type="protein sequence ID" value="MCD5313239.1"/>
    <property type="molecule type" value="Genomic_DNA"/>
</dbReference>